<evidence type="ECO:0000313" key="2">
    <source>
        <dbReference type="Proteomes" id="UP000193978"/>
    </source>
</evidence>
<gene>
    <name evidence="1" type="ORF">B1812_20035</name>
</gene>
<dbReference type="SUPFAM" id="SSF55008">
    <property type="entry name" value="HMA, heavy metal-associated domain"/>
    <property type="match status" value="1"/>
</dbReference>
<organism evidence="1 2">
    <name type="scientific">Methylocystis bryophila</name>
    <dbReference type="NCBI Taxonomy" id="655015"/>
    <lineage>
        <taxon>Bacteria</taxon>
        <taxon>Pseudomonadati</taxon>
        <taxon>Pseudomonadota</taxon>
        <taxon>Alphaproteobacteria</taxon>
        <taxon>Hyphomicrobiales</taxon>
        <taxon>Methylocystaceae</taxon>
        <taxon>Methylocystis</taxon>
    </lineage>
</organism>
<dbReference type="EMBL" id="CP019948">
    <property type="protein sequence ID" value="ARN82988.1"/>
    <property type="molecule type" value="Genomic_DNA"/>
</dbReference>
<dbReference type="InterPro" id="IPR036163">
    <property type="entry name" value="HMA_dom_sf"/>
</dbReference>
<protein>
    <recommendedName>
        <fullName evidence="3">HMA domain-containing protein</fullName>
    </recommendedName>
</protein>
<accession>A0A1W6MZJ3</accession>
<proteinExistence type="predicted"/>
<dbReference type="Proteomes" id="UP000193978">
    <property type="component" value="Chromosome"/>
</dbReference>
<reference evidence="1 2" key="1">
    <citation type="submission" date="2017-02" db="EMBL/GenBank/DDBJ databases">
        <authorList>
            <person name="Peterson S.W."/>
        </authorList>
    </citation>
    <scope>NUCLEOTIDE SEQUENCE [LARGE SCALE GENOMIC DNA]</scope>
    <source>
        <strain evidence="1 2">S285</strain>
    </source>
</reference>
<dbReference type="RefSeq" id="WP_085773131.1">
    <property type="nucleotide sequence ID" value="NZ_AP027149.1"/>
</dbReference>
<name>A0A1W6MZJ3_9HYPH</name>
<dbReference type="Pfam" id="PF19991">
    <property type="entry name" value="HMA_2"/>
    <property type="match status" value="1"/>
</dbReference>
<sequence>MTIHLDPEKVRRGAVPSTFRGRPSVGVVLYVHHVPERLRVRLSILARNEPAAKLLNSELLAVAGVTSVSINSSTGSLLVHYDRGCFEPEAFWMVLRRLGYADPPQPAPFKAPKTSPSASPELANVVTEALVKAMLEQWLGRSAAALIGLLL</sequence>
<evidence type="ECO:0000313" key="1">
    <source>
        <dbReference type="EMBL" id="ARN82988.1"/>
    </source>
</evidence>
<evidence type="ECO:0008006" key="3">
    <source>
        <dbReference type="Google" id="ProtNLM"/>
    </source>
</evidence>
<keyword evidence="2" id="KW-1185">Reference proteome</keyword>
<dbReference type="OrthoDB" id="9131875at2"/>
<dbReference type="STRING" id="655015.B1812_20035"/>
<dbReference type="GO" id="GO:0046872">
    <property type="term" value="F:metal ion binding"/>
    <property type="evidence" value="ECO:0007669"/>
    <property type="project" value="InterPro"/>
</dbReference>
<dbReference type="KEGG" id="mbry:B1812_20035"/>
<dbReference type="AlphaFoldDB" id="A0A1W6MZJ3"/>